<protein>
    <submittedName>
        <fullName evidence="1">Uncharacterized protein</fullName>
    </submittedName>
</protein>
<dbReference type="AlphaFoldDB" id="A0A1B1U555"/>
<name>A0A1B1U555_9HELI</name>
<dbReference type="EMBL" id="CP016503">
    <property type="protein sequence ID" value="ANV97889.1"/>
    <property type="molecule type" value="Genomic_DNA"/>
</dbReference>
<organism evidence="1 3">
    <name type="scientific">Helicobacter enhydrae</name>
    <dbReference type="NCBI Taxonomy" id="222136"/>
    <lineage>
        <taxon>Bacteria</taxon>
        <taxon>Pseudomonadati</taxon>
        <taxon>Campylobacterota</taxon>
        <taxon>Epsilonproteobacteria</taxon>
        <taxon>Campylobacterales</taxon>
        <taxon>Helicobacteraceae</taxon>
        <taxon>Helicobacter</taxon>
    </lineage>
</organism>
<gene>
    <name evidence="1" type="ORF">BBW65_03330</name>
    <name evidence="2" type="ORF">BBW65_05770</name>
</gene>
<keyword evidence="3" id="KW-1185">Reference proteome</keyword>
<reference evidence="1" key="2">
    <citation type="submission" date="2016-07" db="EMBL/GenBank/DDBJ databases">
        <authorList>
            <person name="Mannion A."/>
            <person name="Shen Z."/>
            <person name="Fox J.G."/>
        </authorList>
    </citation>
    <scope>NUCLEOTIDE SEQUENCE</scope>
    <source>
        <strain evidence="1">MIT 01-6242</strain>
    </source>
</reference>
<sequence length="193" mass="22610">MSNIVGSIRLAEMVNSFWDNRAKKQLAEQIVEIEGILASDDYFGWLVKNDKMGYLRALSKAKYVFRGLNRDDVYDGMIDNEGINPEFVAMVEEFYYNEIRRNANIVDLKLARYNALRDALIERTENDKTAYVDYAQIEFNITRAEMFEKVKKNEFVFVKAVANDTWYILKKDRYKKGIETNTAFLNYPLELCS</sequence>
<dbReference type="KEGG" id="het:BBW65_03330"/>
<dbReference type="Proteomes" id="UP000092884">
    <property type="component" value="Chromosome"/>
</dbReference>
<dbReference type="STRING" id="222136.BBW65_03330"/>
<proteinExistence type="predicted"/>
<evidence type="ECO:0000313" key="1">
    <source>
        <dbReference type="EMBL" id="ANV97889.1"/>
    </source>
</evidence>
<dbReference type="KEGG" id="het:BBW65_05770"/>
<reference evidence="3" key="1">
    <citation type="submission" date="2016-07" db="EMBL/GenBank/DDBJ databases">
        <authorList>
            <person name="Florea S."/>
            <person name="Webb J.S."/>
            <person name="Jaromczyk J."/>
            <person name="Schardl C.L."/>
        </authorList>
    </citation>
    <scope>NUCLEOTIDE SEQUENCE [LARGE SCALE GENOMIC DNA]</scope>
    <source>
        <strain evidence="3">MIT 01-6242</strain>
    </source>
</reference>
<evidence type="ECO:0000313" key="2">
    <source>
        <dbReference type="EMBL" id="ANV98337.1"/>
    </source>
</evidence>
<dbReference type="OrthoDB" id="9829400at2"/>
<dbReference type="RefSeq" id="WP_066339674.1">
    <property type="nucleotide sequence ID" value="NZ_CP016503.1"/>
</dbReference>
<evidence type="ECO:0000313" key="3">
    <source>
        <dbReference type="Proteomes" id="UP000092884"/>
    </source>
</evidence>
<dbReference type="EMBL" id="CP016503">
    <property type="protein sequence ID" value="ANV98337.1"/>
    <property type="molecule type" value="Genomic_DNA"/>
</dbReference>
<accession>A0A1B1U555</accession>